<evidence type="ECO:0000313" key="2">
    <source>
        <dbReference type="Proteomes" id="UP000006903"/>
    </source>
</evidence>
<dbReference type="Proteomes" id="UP000006903">
    <property type="component" value="Chromosome"/>
</dbReference>
<dbReference type="HOGENOM" id="CLU_1192595_0_0_2"/>
<evidence type="ECO:0008006" key="3">
    <source>
        <dbReference type="Google" id="ProtNLM"/>
    </source>
</evidence>
<dbReference type="eggNOG" id="arCOG04291">
    <property type="taxonomic scope" value="Archaea"/>
</dbReference>
<dbReference type="PANTHER" id="PTHR30348">
    <property type="entry name" value="UNCHARACTERIZED PROTEIN YECE"/>
    <property type="match status" value="1"/>
</dbReference>
<reference evidence="1 2" key="1">
    <citation type="journal article" date="2009" name="J. Bacteriol.">
        <title>Complete genome sequence of the anaerobic, protein-degrading hyperthermophilic crenarchaeon Desulfurococcus kamchatkensis.</title>
        <authorList>
            <person name="Ravin N.V."/>
            <person name="Mardanov A.V."/>
            <person name="Beletsky A.V."/>
            <person name="Kublanov I.V."/>
            <person name="Kolganova T.V."/>
            <person name="Lebedinsky A.V."/>
            <person name="Chernyh N.A."/>
            <person name="Bonch-Osmolovskaya E.A."/>
            <person name="Skryabin K.G."/>
        </authorList>
    </citation>
    <scope>NUCLEOTIDE SEQUENCE [LARGE SCALE GENOMIC DNA]</scope>
    <source>
        <strain evidence="2">DSM 18924 / JCM 16383 / VKM B-2413 / 1221n</strain>
    </source>
</reference>
<protein>
    <recommendedName>
        <fullName evidence="3">DUF72 domain-containing protein</fullName>
    </recommendedName>
</protein>
<accession>B8D620</accession>
<sequence>MVPNVIRIGCCGFPVSRKRYVKEFNVVELQNTFYNLPSREWCRMLHESLPQGFEITIKAWQAVTHPSTSPTWRRMRSKPRGELLNYGYLKYTRENIDALTEIVERARILGAGIIVFQTPSSMPCDKESLENVGRFFKEAINIAGEDVKLGWEPRGECSRRREVLELIKENGLIHVVDPFKTMPVSLPGGVAYFRLHGIGGEVNYRYRYSDGDLMGLYKLITKLNPRVAYVMFNNIYMFEDALRFKKLVESMKT</sequence>
<dbReference type="Gene3D" id="3.20.20.410">
    <property type="entry name" value="Protein of unknown function UPF0759"/>
    <property type="match status" value="1"/>
</dbReference>
<gene>
    <name evidence="1" type="ordered locus">DKAM_1225</name>
</gene>
<proteinExistence type="predicted"/>
<dbReference type="InterPro" id="IPR002763">
    <property type="entry name" value="DUF72"/>
</dbReference>
<dbReference type="AlphaFoldDB" id="B8D620"/>
<dbReference type="PANTHER" id="PTHR30348:SF4">
    <property type="entry name" value="DUF72 DOMAIN-CONTAINING PROTEIN"/>
    <property type="match status" value="1"/>
</dbReference>
<dbReference type="KEGG" id="dka:DKAM_1225"/>
<dbReference type="STRING" id="490899.DKAM_1225"/>
<dbReference type="EMBL" id="CP001140">
    <property type="protein sequence ID" value="ACL11551.1"/>
    <property type="molecule type" value="Genomic_DNA"/>
</dbReference>
<organism evidence="1 2">
    <name type="scientific">Desulfurococcus amylolyticus (strain DSM 18924 / JCM 16383 / VKM B-2413 / 1221n)</name>
    <name type="common">Desulfurococcus kamchatkensis</name>
    <dbReference type="NCBI Taxonomy" id="490899"/>
    <lineage>
        <taxon>Archaea</taxon>
        <taxon>Thermoproteota</taxon>
        <taxon>Thermoprotei</taxon>
        <taxon>Desulfurococcales</taxon>
        <taxon>Desulfurococcaceae</taxon>
        <taxon>Desulfurococcus</taxon>
    </lineage>
</organism>
<dbReference type="GeneID" id="7171297"/>
<dbReference type="RefSeq" id="WP_012608892.1">
    <property type="nucleotide sequence ID" value="NC_011766.1"/>
</dbReference>
<evidence type="ECO:0000313" key="1">
    <source>
        <dbReference type="EMBL" id="ACL11551.1"/>
    </source>
</evidence>
<dbReference type="InterPro" id="IPR036520">
    <property type="entry name" value="UPF0759_sf"/>
</dbReference>
<name>B8D620_DESA1</name>
<dbReference type="SUPFAM" id="SSF117396">
    <property type="entry name" value="TM1631-like"/>
    <property type="match status" value="1"/>
</dbReference>
<dbReference type="Pfam" id="PF01904">
    <property type="entry name" value="DUF72"/>
    <property type="match status" value="1"/>
</dbReference>